<evidence type="ECO:0000256" key="7">
    <source>
        <dbReference type="ARBA" id="ARBA00023012"/>
    </source>
</evidence>
<dbReference type="PRINTS" id="PR00344">
    <property type="entry name" value="BCTRLSENSOR"/>
</dbReference>
<keyword evidence="9" id="KW-1133">Transmembrane helix</keyword>
<dbReference type="SUPFAM" id="SSF55874">
    <property type="entry name" value="ATPase domain of HSP90 chaperone/DNA topoisomerase II/histidine kinase"/>
    <property type="match status" value="1"/>
</dbReference>
<evidence type="ECO:0000256" key="3">
    <source>
        <dbReference type="ARBA" id="ARBA00012438"/>
    </source>
</evidence>
<evidence type="ECO:0000313" key="12">
    <source>
        <dbReference type="EMBL" id="HIQ97002.1"/>
    </source>
</evidence>
<feature type="domain" description="HAMP" evidence="11">
    <location>
        <begin position="207"/>
        <end position="259"/>
    </location>
</feature>
<dbReference type="InterPro" id="IPR005467">
    <property type="entry name" value="His_kinase_dom"/>
</dbReference>
<dbReference type="AlphaFoldDB" id="A0A9D0ZWS0"/>
<evidence type="ECO:0000256" key="5">
    <source>
        <dbReference type="ARBA" id="ARBA00022679"/>
    </source>
</evidence>
<dbReference type="EC" id="2.7.13.3" evidence="3"/>
<dbReference type="InterPro" id="IPR050351">
    <property type="entry name" value="BphY/WalK/GraS-like"/>
</dbReference>
<dbReference type="GO" id="GO:0004721">
    <property type="term" value="F:phosphoprotein phosphatase activity"/>
    <property type="evidence" value="ECO:0007669"/>
    <property type="project" value="TreeGrafter"/>
</dbReference>
<dbReference type="InterPro" id="IPR003594">
    <property type="entry name" value="HATPase_dom"/>
</dbReference>
<name>A0A9D0ZWS0_9FIRM</name>
<keyword evidence="7" id="KW-0902">Two-component regulatory system</keyword>
<keyword evidence="6" id="KW-0418">Kinase</keyword>
<comment type="catalytic activity">
    <reaction evidence="1">
        <text>ATP + protein L-histidine = ADP + protein N-phospho-L-histidine.</text>
        <dbReference type="EC" id="2.7.13.3"/>
    </reaction>
</comment>
<evidence type="ECO:0000256" key="8">
    <source>
        <dbReference type="SAM" id="Coils"/>
    </source>
</evidence>
<evidence type="ECO:0000313" key="13">
    <source>
        <dbReference type="Proteomes" id="UP000886886"/>
    </source>
</evidence>
<gene>
    <name evidence="12" type="ORF">IAB26_10620</name>
</gene>
<dbReference type="Gene3D" id="1.10.287.130">
    <property type="match status" value="1"/>
</dbReference>
<organism evidence="12 13">
    <name type="scientific">Candidatus Limivivens merdigallinarum</name>
    <dbReference type="NCBI Taxonomy" id="2840859"/>
    <lineage>
        <taxon>Bacteria</taxon>
        <taxon>Bacillati</taxon>
        <taxon>Bacillota</taxon>
        <taxon>Clostridia</taxon>
        <taxon>Lachnospirales</taxon>
        <taxon>Lachnospiraceae</taxon>
        <taxon>Lachnospiraceae incertae sedis</taxon>
        <taxon>Candidatus Limivivens</taxon>
    </lineage>
</organism>
<sequence>MTLGLLLLVSAVTYLCISQFLPAVYTDELTDSLYRASECLREELEDCDTLEDALALLPDFEAEQRAEIFLWDSYGNQVYPEVIAAEVGEASENADVSAEASGIERSEGDTASSEAEEILGDDMISVDAAEVWQDTAADAREAAVDAEGGSGDVLTLDVVIGEAGYSLEVSGTMDAVSQVMNILIGILPVLIAVILGLSLVCALLSAWYLARPIRRISGISRRMAGLDFSSRCEEKREDEIGILSDSLNELSGNLSRALSDLKEANRQLKSDIEKERELEKRRMDFYAAVSHELKTPVTILKGHLSGMISRVGAYRERDYYLNRSLETVDTMESLVQEILTAARIESGREQRREERMDLSELIRHQLAVRMELLEEKALAYELDIPEHLWIQGDPGRMEKVLGNLFSNAYRYTPRGNRICVTLKKEQGMCRFSIENTGTQIPEEAFFRLFEPFYRVESSRSKETGGSGLGLYLARSLLEQAGGKIWAENTEEGVKFTFVLSSTENT</sequence>
<dbReference type="SMART" id="SM00387">
    <property type="entry name" value="HATPase_c"/>
    <property type="match status" value="1"/>
</dbReference>
<dbReference type="PANTHER" id="PTHR45453:SF3">
    <property type="entry name" value="HISTIDINE KINASE"/>
    <property type="match status" value="1"/>
</dbReference>
<dbReference type="InterPro" id="IPR036890">
    <property type="entry name" value="HATPase_C_sf"/>
</dbReference>
<evidence type="ECO:0000259" key="11">
    <source>
        <dbReference type="PROSITE" id="PS50885"/>
    </source>
</evidence>
<accession>A0A9D0ZWS0</accession>
<keyword evidence="4" id="KW-0597">Phosphoprotein</keyword>
<dbReference type="GO" id="GO:0005886">
    <property type="term" value="C:plasma membrane"/>
    <property type="evidence" value="ECO:0007669"/>
    <property type="project" value="TreeGrafter"/>
</dbReference>
<dbReference type="Pfam" id="PF02518">
    <property type="entry name" value="HATPase_c"/>
    <property type="match status" value="1"/>
</dbReference>
<keyword evidence="5" id="KW-0808">Transferase</keyword>
<dbReference type="Gene3D" id="3.30.565.10">
    <property type="entry name" value="Histidine kinase-like ATPase, C-terminal domain"/>
    <property type="match status" value="1"/>
</dbReference>
<dbReference type="InterPro" id="IPR003660">
    <property type="entry name" value="HAMP_dom"/>
</dbReference>
<keyword evidence="9" id="KW-0472">Membrane</keyword>
<evidence type="ECO:0000259" key="10">
    <source>
        <dbReference type="PROSITE" id="PS50109"/>
    </source>
</evidence>
<comment type="subcellular location">
    <subcellularLocation>
        <location evidence="2">Membrane</location>
    </subcellularLocation>
</comment>
<keyword evidence="9" id="KW-0812">Transmembrane</keyword>
<evidence type="ECO:0000256" key="4">
    <source>
        <dbReference type="ARBA" id="ARBA00022553"/>
    </source>
</evidence>
<dbReference type="SUPFAM" id="SSF47384">
    <property type="entry name" value="Homodimeric domain of signal transducing histidine kinase"/>
    <property type="match status" value="1"/>
</dbReference>
<dbReference type="Gene3D" id="6.10.340.10">
    <property type="match status" value="1"/>
</dbReference>
<reference evidence="12" key="1">
    <citation type="submission" date="2020-10" db="EMBL/GenBank/DDBJ databases">
        <authorList>
            <person name="Gilroy R."/>
        </authorList>
    </citation>
    <scope>NUCLEOTIDE SEQUENCE</scope>
    <source>
        <strain evidence="12">ChiSjej3B21-11622</strain>
    </source>
</reference>
<reference evidence="12" key="2">
    <citation type="journal article" date="2021" name="PeerJ">
        <title>Extensive microbial diversity within the chicken gut microbiome revealed by metagenomics and culture.</title>
        <authorList>
            <person name="Gilroy R."/>
            <person name="Ravi A."/>
            <person name="Getino M."/>
            <person name="Pursley I."/>
            <person name="Horton D.L."/>
            <person name="Alikhan N.F."/>
            <person name="Baker D."/>
            <person name="Gharbi K."/>
            <person name="Hall N."/>
            <person name="Watson M."/>
            <person name="Adriaenssens E.M."/>
            <person name="Foster-Nyarko E."/>
            <person name="Jarju S."/>
            <person name="Secka A."/>
            <person name="Antonio M."/>
            <person name="Oren A."/>
            <person name="Chaudhuri R.R."/>
            <person name="La Ragione R."/>
            <person name="Hildebrand F."/>
            <person name="Pallen M.J."/>
        </authorList>
    </citation>
    <scope>NUCLEOTIDE SEQUENCE</scope>
    <source>
        <strain evidence="12">ChiSjej3B21-11622</strain>
    </source>
</reference>
<evidence type="ECO:0000256" key="6">
    <source>
        <dbReference type="ARBA" id="ARBA00022777"/>
    </source>
</evidence>
<keyword evidence="8" id="KW-0175">Coiled coil</keyword>
<dbReference type="FunFam" id="3.30.565.10:FF:000006">
    <property type="entry name" value="Sensor histidine kinase WalK"/>
    <property type="match status" value="1"/>
</dbReference>
<feature type="coiled-coil region" evidence="8">
    <location>
        <begin position="247"/>
        <end position="281"/>
    </location>
</feature>
<dbReference type="CDD" id="cd00082">
    <property type="entry name" value="HisKA"/>
    <property type="match status" value="1"/>
</dbReference>
<dbReference type="GO" id="GO:0000155">
    <property type="term" value="F:phosphorelay sensor kinase activity"/>
    <property type="evidence" value="ECO:0007669"/>
    <property type="project" value="InterPro"/>
</dbReference>
<dbReference type="PROSITE" id="PS50885">
    <property type="entry name" value="HAMP"/>
    <property type="match status" value="1"/>
</dbReference>
<dbReference type="GO" id="GO:0016036">
    <property type="term" value="P:cellular response to phosphate starvation"/>
    <property type="evidence" value="ECO:0007669"/>
    <property type="project" value="TreeGrafter"/>
</dbReference>
<dbReference type="Pfam" id="PF00672">
    <property type="entry name" value="HAMP"/>
    <property type="match status" value="1"/>
</dbReference>
<protein>
    <recommendedName>
        <fullName evidence="3">histidine kinase</fullName>
        <ecNumber evidence="3">2.7.13.3</ecNumber>
    </recommendedName>
</protein>
<evidence type="ECO:0000256" key="9">
    <source>
        <dbReference type="SAM" id="Phobius"/>
    </source>
</evidence>
<feature type="domain" description="Histidine kinase" evidence="10">
    <location>
        <begin position="288"/>
        <end position="503"/>
    </location>
</feature>
<feature type="transmembrane region" description="Helical" evidence="9">
    <location>
        <begin position="182"/>
        <end position="210"/>
    </location>
</feature>
<dbReference type="SMART" id="SM00388">
    <property type="entry name" value="HisKA"/>
    <property type="match status" value="1"/>
</dbReference>
<dbReference type="PANTHER" id="PTHR45453">
    <property type="entry name" value="PHOSPHATE REGULON SENSOR PROTEIN PHOR"/>
    <property type="match status" value="1"/>
</dbReference>
<comment type="caution">
    <text evidence="12">The sequence shown here is derived from an EMBL/GenBank/DDBJ whole genome shotgun (WGS) entry which is preliminary data.</text>
</comment>
<dbReference type="PROSITE" id="PS50109">
    <property type="entry name" value="HIS_KIN"/>
    <property type="match status" value="1"/>
</dbReference>
<proteinExistence type="predicted"/>
<dbReference type="Pfam" id="PF00512">
    <property type="entry name" value="HisKA"/>
    <property type="match status" value="1"/>
</dbReference>
<dbReference type="InterPro" id="IPR036097">
    <property type="entry name" value="HisK_dim/P_sf"/>
</dbReference>
<evidence type="ECO:0000256" key="1">
    <source>
        <dbReference type="ARBA" id="ARBA00000085"/>
    </source>
</evidence>
<dbReference type="SMART" id="SM00304">
    <property type="entry name" value="HAMP"/>
    <property type="match status" value="1"/>
</dbReference>
<dbReference type="SUPFAM" id="SSF158472">
    <property type="entry name" value="HAMP domain-like"/>
    <property type="match status" value="1"/>
</dbReference>
<dbReference type="InterPro" id="IPR003661">
    <property type="entry name" value="HisK_dim/P_dom"/>
</dbReference>
<dbReference type="InterPro" id="IPR004358">
    <property type="entry name" value="Sig_transdc_His_kin-like_C"/>
</dbReference>
<dbReference type="Proteomes" id="UP000886886">
    <property type="component" value="Unassembled WGS sequence"/>
</dbReference>
<dbReference type="EMBL" id="DVFT01000157">
    <property type="protein sequence ID" value="HIQ97002.1"/>
    <property type="molecule type" value="Genomic_DNA"/>
</dbReference>
<evidence type="ECO:0000256" key="2">
    <source>
        <dbReference type="ARBA" id="ARBA00004370"/>
    </source>
</evidence>
<dbReference type="CDD" id="cd06225">
    <property type="entry name" value="HAMP"/>
    <property type="match status" value="1"/>
</dbReference>